<feature type="region of interest" description="Disordered" evidence="1">
    <location>
        <begin position="320"/>
        <end position="340"/>
    </location>
</feature>
<dbReference type="RefSeq" id="XP_028532699.1">
    <property type="nucleotide sequence ID" value="XM_028676184.1"/>
</dbReference>
<organism evidence="3 4">
    <name type="scientific">Plasmodium relictum</name>
    <dbReference type="NCBI Taxonomy" id="85471"/>
    <lineage>
        <taxon>Eukaryota</taxon>
        <taxon>Sar</taxon>
        <taxon>Alveolata</taxon>
        <taxon>Apicomplexa</taxon>
        <taxon>Aconoidasida</taxon>
        <taxon>Haemosporida</taxon>
        <taxon>Plasmodiidae</taxon>
        <taxon>Plasmodium</taxon>
        <taxon>Plasmodium (Haemamoeba)</taxon>
    </lineage>
</organism>
<dbReference type="OrthoDB" id="376203at2759"/>
<evidence type="ECO:0000256" key="2">
    <source>
        <dbReference type="SAM" id="SignalP"/>
    </source>
</evidence>
<evidence type="ECO:0000313" key="3">
    <source>
        <dbReference type="EMBL" id="CRG99694.1"/>
    </source>
</evidence>
<dbReference type="OMA" id="AVEPNHA"/>
<keyword evidence="2" id="KW-0732">Signal</keyword>
<dbReference type="EMBL" id="LN835303">
    <property type="protein sequence ID" value="CRG99694.1"/>
    <property type="molecule type" value="Genomic_DNA"/>
</dbReference>
<feature type="chain" id="PRO_5012520582" description="Merozoite surface protein MSA180" evidence="2">
    <location>
        <begin position="25"/>
        <end position="1285"/>
    </location>
</feature>
<evidence type="ECO:0008006" key="5">
    <source>
        <dbReference type="Google" id="ProtNLM"/>
    </source>
</evidence>
<keyword evidence="4" id="KW-1185">Reference proteome</keyword>
<evidence type="ECO:0000313" key="4">
    <source>
        <dbReference type="Proteomes" id="UP000220158"/>
    </source>
</evidence>
<evidence type="ECO:0000256" key="1">
    <source>
        <dbReference type="SAM" id="MobiDB-lite"/>
    </source>
</evidence>
<name>A0A1J1H458_PLARL</name>
<reference evidence="3 4" key="1">
    <citation type="submission" date="2015-04" db="EMBL/GenBank/DDBJ databases">
        <authorList>
            <consortium name="Pathogen Informatics"/>
        </authorList>
    </citation>
    <scope>NUCLEOTIDE SEQUENCE [LARGE SCALE GENOMIC DNA]</scope>
    <source>
        <strain evidence="3 4">SGS1</strain>
    </source>
</reference>
<proteinExistence type="predicted"/>
<dbReference type="Proteomes" id="UP000220158">
    <property type="component" value="Chromosome 8"/>
</dbReference>
<accession>A0A1J1H458</accession>
<gene>
    <name evidence="3" type="ORF">PRELSG_0812000</name>
</gene>
<sequence>MLSRIFFSLFAILSLFLFFDKHNSLLNEEKNEKAILLALLKNTFVDNKEFKTRDDLKNEIYNIKKMQLYPSEYDKFEKFLELFFKYYGIPVKINEEERKILHTSGIFNGLYVDVDILGEERLKDHFDDIKEKAHSLINFIFHSNLIFPQYDKDLYNKLHENNETILHKNEHLEYLGNLFKYLLNLKNSDLNHNSNGDFIINFYINYVNIMNPYDTNLLPSHENFSKYNELYVNNEENKYKNEYDQIDLKGIIADKEHELIEKEKRNFYNQNGKTDEIDAEKILQELNQKEEEQHPGIGQYEETPINKAYLEKKTFKYANKENNSEENIPLNQKIDNSDDTNSNKIYEQEIYNQISPLYTKEFLSNPFYMFGLNNELRIPRIQKTYFENNNNRTNERNLRSNTNHNEANIKEEIRKKENLEILTYILSILRKILFPNGKKNAHLDLKGNNKQGEESILLKSNKNYPVYKQKEIRNKKIQNKEDKEDEKNTKRVKNTMFVNLGQNGTNGFLNFFDFGEGSLKKNLKDLFIVMEELKIFNVFETAIFVQKFKENICASYCMNITDAVEISNFDLFLYKNMNFHYTNDSMTIKTTTIKEINLMEFEKILNLLNINGETIALNCPCKHYSDKIISYCKQYKRNLKAYFEKIKISEYVNKFSPSYALEQLKIFQDKLIHIKEYGKIYTIDPNTEYAGDNFYNTAYYHNDRYFPPLDKSENNNINIEDFKFPDIDAINFYYNGTLVNINHVSDITKIINEEIKAKIFYINSYRIGEQFFPMYNNLGRDDHDIRLSGMSAKPKLNSFHMLYRKYKDYKYDNLKSIFTNNKQRKNNNSFFHGMNDSNKWIPLQKLPSHEDFYNKKKMYTNMFNVREPKIDEKELREYINRKYDALNEKLEANKIKLSGNNIVEDISEVSEDDTNLNYEPRLKNNTPYENKYKSKRTINSRYLIYFLKNIDVWTAYTYCSNINYINKLLERANFNEDIIFKENYDTYSVSLYFSSEKVPRYEIYMDFFVFLLEKVSLLIYIEDLCGIYTYGSNNINSKMNNFLENNSNIFAFLRNGIVGIYEKYEEKKKYAKELSGISSSNLFATRKNVTFNSSSYNNITLEEKDLYQIFFIYMEEILQQKLLSETWLIPFGYMIYSQKVKDRNNHYLKIFQNGHITKFSRNAVDKYIYYEYKNVTSAIHNIYDEIHDNVPEYNGNLKVYKLIIYNDNPSMPNIIIKTTVNVLNIAFLQSILEVLLDIRSPQQFFSYEGKYLPINAYVLLEDEISYIFFNYIPNENNIDSTPPFF</sequence>
<feature type="signal peptide" evidence="2">
    <location>
        <begin position="1"/>
        <end position="24"/>
    </location>
</feature>
<dbReference type="VEuPathDB" id="PlasmoDB:PRELSG_0812000"/>
<protein>
    <recommendedName>
        <fullName evidence="5">Merozoite surface protein MSA180</fullName>
    </recommendedName>
</protein>
<dbReference type="KEGG" id="prel:PRELSG_0812000"/>
<feature type="compositionally biased region" description="Polar residues" evidence="1">
    <location>
        <begin position="325"/>
        <end position="340"/>
    </location>
</feature>
<dbReference type="GeneID" id="39735796"/>